<evidence type="ECO:0008006" key="3">
    <source>
        <dbReference type="Google" id="ProtNLM"/>
    </source>
</evidence>
<gene>
    <name evidence="1" type="ORF">GLAREA_04335</name>
</gene>
<dbReference type="HOGENOM" id="CLU_906116_0_0_1"/>
<dbReference type="EMBL" id="KE145369">
    <property type="protein sequence ID" value="EPE27544.1"/>
    <property type="molecule type" value="Genomic_DNA"/>
</dbReference>
<evidence type="ECO:0000313" key="1">
    <source>
        <dbReference type="EMBL" id="EPE27544.1"/>
    </source>
</evidence>
<proteinExistence type="predicted"/>
<dbReference type="RefSeq" id="XP_008084903.1">
    <property type="nucleotide sequence ID" value="XM_008086712.1"/>
</dbReference>
<protein>
    <recommendedName>
        <fullName evidence="3">Protein kinase domain-containing protein</fullName>
    </recommendedName>
</protein>
<dbReference type="Proteomes" id="UP000016922">
    <property type="component" value="Unassembled WGS sequence"/>
</dbReference>
<reference evidence="1 2" key="1">
    <citation type="journal article" date="2013" name="BMC Genomics">
        <title>Genomics-driven discovery of the pneumocandin biosynthetic gene cluster in the fungus Glarea lozoyensis.</title>
        <authorList>
            <person name="Chen L."/>
            <person name="Yue Q."/>
            <person name="Zhang X."/>
            <person name="Xiang M."/>
            <person name="Wang C."/>
            <person name="Li S."/>
            <person name="Che Y."/>
            <person name="Ortiz-Lopez F.J."/>
            <person name="Bills G.F."/>
            <person name="Liu X."/>
            <person name="An Z."/>
        </authorList>
    </citation>
    <scope>NUCLEOTIDE SEQUENCE [LARGE SCALE GENOMIC DNA]</scope>
    <source>
        <strain evidence="2">ATCC 20868 / MF5171</strain>
    </source>
</reference>
<dbReference type="eggNOG" id="ENOG502SCCP">
    <property type="taxonomic scope" value="Eukaryota"/>
</dbReference>
<sequence length="288" mass="32416">MAHKASTEAIIRLSVRVPEIPDHIFHVESQHDLAYNALIETRMKWVAAIAQYFATTKSMNQYHIRDWDIILNYDGKIENVGDQIVEAAYESAVRQYPARYQLPKELNSLAMSASEAVRRQEMFALGGMFYHILSGKQLFHELGDRAYISQVVSALLVEGKFPDDVWTLPMAEVILAHWCLEIGEEFKKFTMPKLEPPVFYTPFLGGMIFVRGVLAALVVPAIPAGIVEWGNKVLVPTTDNITESLDPQFGCRISGAVRGVFNGGSVNEDACVLKRRFLQKWKELTGQV</sequence>
<dbReference type="OrthoDB" id="1668230at2759"/>
<keyword evidence="2" id="KW-1185">Reference proteome</keyword>
<dbReference type="KEGG" id="glz:GLAREA_04335"/>
<dbReference type="GeneID" id="19463390"/>
<name>S3CR02_GLAL2</name>
<accession>S3CR02</accession>
<dbReference type="AlphaFoldDB" id="S3CR02"/>
<organism evidence="1 2">
    <name type="scientific">Glarea lozoyensis (strain ATCC 20868 / MF5171)</name>
    <dbReference type="NCBI Taxonomy" id="1116229"/>
    <lineage>
        <taxon>Eukaryota</taxon>
        <taxon>Fungi</taxon>
        <taxon>Dikarya</taxon>
        <taxon>Ascomycota</taxon>
        <taxon>Pezizomycotina</taxon>
        <taxon>Leotiomycetes</taxon>
        <taxon>Helotiales</taxon>
        <taxon>Helotiaceae</taxon>
        <taxon>Glarea</taxon>
    </lineage>
</organism>
<evidence type="ECO:0000313" key="2">
    <source>
        <dbReference type="Proteomes" id="UP000016922"/>
    </source>
</evidence>